<gene>
    <name evidence="10" type="ORF">SCHCODRAFT_83230</name>
</gene>
<dbReference type="SMART" id="SM00212">
    <property type="entry name" value="UBCc"/>
    <property type="match status" value="1"/>
</dbReference>
<dbReference type="SUPFAM" id="SSF54495">
    <property type="entry name" value="UBC-like"/>
    <property type="match status" value="1"/>
</dbReference>
<evidence type="ECO:0000256" key="4">
    <source>
        <dbReference type="ARBA" id="ARBA00022786"/>
    </source>
</evidence>
<evidence type="ECO:0000313" key="10">
    <source>
        <dbReference type="EMBL" id="EFI93356.1"/>
    </source>
</evidence>
<dbReference type="FunFam" id="3.10.110.10:FF:000031">
    <property type="entry name" value="Ubiquitin-conjugating enzyme E2 22"/>
    <property type="match status" value="1"/>
</dbReference>
<sequence length="273" mass="28428">MREISELQRTPPEGIRILASEDNMLDVTGVIEGPEGTPYAGGYFSVKFKFTEEFPAAPPKCWFATKIFHPNVSSAGDICVNTLKKDWQASYGIAHILVTVKCLLIYPNPESALDEEAGKLLLEDYNSYCSRARLMTGVHARARPAAFDAPAASTSSSNANNSAPSSKPPSSAAQTPVMSVSSRTSTMRKSASPAPATGPQVPFKQSNAGGEDGTGKEHGSKGSYSGPSPLGTADKNVNGGAAPAAATGKAVKRAATGGAANGAEKRKKALKRL</sequence>
<feature type="compositionally biased region" description="Low complexity" evidence="8">
    <location>
        <begin position="239"/>
        <end position="258"/>
    </location>
</feature>
<keyword evidence="2" id="KW-0808">Transferase</keyword>
<evidence type="ECO:0000256" key="8">
    <source>
        <dbReference type="SAM" id="MobiDB-lite"/>
    </source>
</evidence>
<dbReference type="InterPro" id="IPR023313">
    <property type="entry name" value="UBQ-conjugating_AS"/>
</dbReference>
<feature type="active site" description="Glycyl thioester intermediate" evidence="6">
    <location>
        <position position="79"/>
    </location>
</feature>
<keyword evidence="3 7" id="KW-0547">Nucleotide-binding</keyword>
<dbReference type="HOGENOM" id="CLU_030988_5_2_1"/>
<evidence type="ECO:0000259" key="9">
    <source>
        <dbReference type="PROSITE" id="PS50127"/>
    </source>
</evidence>
<dbReference type="KEGG" id="scm:SCHCO_02638302"/>
<dbReference type="InterPro" id="IPR016135">
    <property type="entry name" value="UBQ-conjugating_enzyme/RWD"/>
</dbReference>
<evidence type="ECO:0000256" key="3">
    <source>
        <dbReference type="ARBA" id="ARBA00022741"/>
    </source>
</evidence>
<comment type="similarity">
    <text evidence="7">Belongs to the ubiquitin-conjugating enzyme family.</text>
</comment>
<keyword evidence="4 7" id="KW-0833">Ubl conjugation pathway</keyword>
<evidence type="ECO:0000256" key="1">
    <source>
        <dbReference type="ARBA" id="ARBA00012486"/>
    </source>
</evidence>
<feature type="domain" description="UBC core" evidence="9">
    <location>
        <begin position="1"/>
        <end position="141"/>
    </location>
</feature>
<dbReference type="GeneID" id="9592029"/>
<keyword evidence="11" id="KW-1185">Reference proteome</keyword>
<dbReference type="STRING" id="578458.D8QF61"/>
<accession>D8QF61</accession>
<keyword evidence="5 7" id="KW-0067">ATP-binding</keyword>
<dbReference type="InParanoid" id="D8QF61"/>
<dbReference type="GO" id="GO:0061631">
    <property type="term" value="F:ubiquitin conjugating enzyme activity"/>
    <property type="evidence" value="ECO:0007669"/>
    <property type="project" value="UniProtKB-EC"/>
</dbReference>
<dbReference type="EMBL" id="GL377311">
    <property type="protein sequence ID" value="EFI93356.1"/>
    <property type="molecule type" value="Genomic_DNA"/>
</dbReference>
<dbReference type="CDD" id="cd23804">
    <property type="entry name" value="UBCc_UBE2S"/>
    <property type="match status" value="1"/>
</dbReference>
<dbReference type="PANTHER" id="PTHR24067">
    <property type="entry name" value="UBIQUITIN-CONJUGATING ENZYME E2"/>
    <property type="match status" value="1"/>
</dbReference>
<dbReference type="OrthoDB" id="10069349at2759"/>
<dbReference type="PROSITE" id="PS00183">
    <property type="entry name" value="UBC_1"/>
    <property type="match status" value="1"/>
</dbReference>
<reference evidence="10 11" key="1">
    <citation type="journal article" date="2010" name="Nat. Biotechnol.">
        <title>Genome sequence of the model mushroom Schizophyllum commune.</title>
        <authorList>
            <person name="Ohm R.A."/>
            <person name="de Jong J.F."/>
            <person name="Lugones L.G."/>
            <person name="Aerts A."/>
            <person name="Kothe E."/>
            <person name="Stajich J.E."/>
            <person name="de Vries R.P."/>
            <person name="Record E."/>
            <person name="Levasseur A."/>
            <person name="Baker S.E."/>
            <person name="Bartholomew K.A."/>
            <person name="Coutinho P.M."/>
            <person name="Erdmann S."/>
            <person name="Fowler T.J."/>
            <person name="Gathman A.C."/>
            <person name="Lombard V."/>
            <person name="Henrissat B."/>
            <person name="Knabe N."/>
            <person name="Kuees U."/>
            <person name="Lilly W.W."/>
            <person name="Lindquist E."/>
            <person name="Lucas S."/>
            <person name="Magnuson J.K."/>
            <person name="Piumi F."/>
            <person name="Raudaskoski M."/>
            <person name="Salamov A."/>
            <person name="Schmutz J."/>
            <person name="Schwarze F.W.M.R."/>
            <person name="vanKuyk P.A."/>
            <person name="Horton J.S."/>
            <person name="Grigoriev I.V."/>
            <person name="Woesten H.A.B."/>
        </authorList>
    </citation>
    <scope>NUCLEOTIDE SEQUENCE [LARGE SCALE GENOMIC DNA]</scope>
    <source>
        <strain evidence="11">H4-8 / FGSC 9210</strain>
    </source>
</reference>
<dbReference type="OMA" id="WKSTYGI"/>
<proteinExistence type="inferred from homology"/>
<dbReference type="EC" id="2.3.2.23" evidence="1"/>
<dbReference type="InterPro" id="IPR000608">
    <property type="entry name" value="UBC"/>
</dbReference>
<evidence type="ECO:0000256" key="6">
    <source>
        <dbReference type="PROSITE-ProRule" id="PRU10133"/>
    </source>
</evidence>
<dbReference type="Pfam" id="PF00179">
    <property type="entry name" value="UQ_con"/>
    <property type="match status" value="1"/>
</dbReference>
<feature type="compositionally biased region" description="Low complexity" evidence="8">
    <location>
        <begin position="149"/>
        <end position="173"/>
    </location>
</feature>
<dbReference type="Gene3D" id="3.10.110.10">
    <property type="entry name" value="Ubiquitin Conjugating Enzyme"/>
    <property type="match status" value="1"/>
</dbReference>
<dbReference type="AlphaFoldDB" id="D8QF61"/>
<evidence type="ECO:0000313" key="11">
    <source>
        <dbReference type="Proteomes" id="UP000007431"/>
    </source>
</evidence>
<evidence type="ECO:0000256" key="2">
    <source>
        <dbReference type="ARBA" id="ARBA00022679"/>
    </source>
</evidence>
<dbReference type="eggNOG" id="KOG0423">
    <property type="taxonomic scope" value="Eukaryota"/>
</dbReference>
<protein>
    <recommendedName>
        <fullName evidence="1">E2 ubiquitin-conjugating enzyme</fullName>
        <ecNumber evidence="1">2.3.2.23</ecNumber>
    </recommendedName>
</protein>
<dbReference type="Proteomes" id="UP000007431">
    <property type="component" value="Unassembled WGS sequence"/>
</dbReference>
<evidence type="ECO:0000256" key="7">
    <source>
        <dbReference type="RuleBase" id="RU362109"/>
    </source>
</evidence>
<name>D8QF61_SCHCM</name>
<dbReference type="PROSITE" id="PS50127">
    <property type="entry name" value="UBC_2"/>
    <property type="match status" value="1"/>
</dbReference>
<feature type="compositionally biased region" description="Polar residues" evidence="8">
    <location>
        <begin position="174"/>
        <end position="189"/>
    </location>
</feature>
<dbReference type="GO" id="GO:0005524">
    <property type="term" value="F:ATP binding"/>
    <property type="evidence" value="ECO:0007669"/>
    <property type="project" value="UniProtKB-UniRule"/>
</dbReference>
<dbReference type="VEuPathDB" id="FungiDB:SCHCODRAFT_02638302"/>
<dbReference type="InterPro" id="IPR050113">
    <property type="entry name" value="Ub_conjugating_enzyme"/>
</dbReference>
<feature type="region of interest" description="Disordered" evidence="8">
    <location>
        <begin position="149"/>
        <end position="273"/>
    </location>
</feature>
<organism evidence="11">
    <name type="scientific">Schizophyllum commune (strain H4-8 / FGSC 9210)</name>
    <name type="common">Split gill fungus</name>
    <dbReference type="NCBI Taxonomy" id="578458"/>
    <lineage>
        <taxon>Eukaryota</taxon>
        <taxon>Fungi</taxon>
        <taxon>Dikarya</taxon>
        <taxon>Basidiomycota</taxon>
        <taxon>Agaricomycotina</taxon>
        <taxon>Agaricomycetes</taxon>
        <taxon>Agaricomycetidae</taxon>
        <taxon>Agaricales</taxon>
        <taxon>Schizophyllaceae</taxon>
        <taxon>Schizophyllum</taxon>
    </lineage>
</organism>
<evidence type="ECO:0000256" key="5">
    <source>
        <dbReference type="ARBA" id="ARBA00022840"/>
    </source>
</evidence>